<comment type="caution">
    <text evidence="1">The sequence shown here is derived from an EMBL/GenBank/DDBJ whole genome shotgun (WGS) entry which is preliminary data.</text>
</comment>
<name>A0ACC1R5V0_9HYPO</name>
<sequence length="224" mass="25210">MALTTQLAQSQIELKGFCLGDDPVIGERLEQIDNDETPFASADGLRFCLENVLRHKLIGPTLTSFFDRFDQFGFGLYRSFSARPGCYIFAESEPEAAAVCLVVRLINKGSTILVWEASHRHKLPSIQGENKLLLVPKAKLKELKNKEVTSITHTFEHGGFILMDPRTAMEVIEGSTVTFAFATVDVVATWRPFKLPKSPEMDMIISEFDKLNVHVNAHYYTEQI</sequence>
<keyword evidence="2" id="KW-1185">Reference proteome</keyword>
<gene>
    <name evidence="1" type="ORF">NLG97_g1188</name>
</gene>
<proteinExistence type="predicted"/>
<dbReference type="EMBL" id="JANAKD010000055">
    <property type="protein sequence ID" value="KAJ3498351.1"/>
    <property type="molecule type" value="Genomic_DNA"/>
</dbReference>
<protein>
    <submittedName>
        <fullName evidence="1">Uncharacterized protein</fullName>
    </submittedName>
</protein>
<reference evidence="1" key="1">
    <citation type="submission" date="2022-07" db="EMBL/GenBank/DDBJ databases">
        <title>Genome Sequence of Lecanicillium saksenae.</title>
        <authorList>
            <person name="Buettner E."/>
        </authorList>
    </citation>
    <scope>NUCLEOTIDE SEQUENCE</scope>
    <source>
        <strain evidence="1">VT-O1</strain>
    </source>
</reference>
<organism evidence="1 2">
    <name type="scientific">Lecanicillium saksenae</name>
    <dbReference type="NCBI Taxonomy" id="468837"/>
    <lineage>
        <taxon>Eukaryota</taxon>
        <taxon>Fungi</taxon>
        <taxon>Dikarya</taxon>
        <taxon>Ascomycota</taxon>
        <taxon>Pezizomycotina</taxon>
        <taxon>Sordariomycetes</taxon>
        <taxon>Hypocreomycetidae</taxon>
        <taxon>Hypocreales</taxon>
        <taxon>Cordycipitaceae</taxon>
        <taxon>Lecanicillium</taxon>
    </lineage>
</organism>
<evidence type="ECO:0000313" key="2">
    <source>
        <dbReference type="Proteomes" id="UP001148737"/>
    </source>
</evidence>
<accession>A0ACC1R5V0</accession>
<dbReference type="Proteomes" id="UP001148737">
    <property type="component" value="Unassembled WGS sequence"/>
</dbReference>
<evidence type="ECO:0000313" key="1">
    <source>
        <dbReference type="EMBL" id="KAJ3498351.1"/>
    </source>
</evidence>